<dbReference type="Pfam" id="PF05107">
    <property type="entry name" value="Cas_Cas7"/>
    <property type="match status" value="1"/>
</dbReference>
<dbReference type="EMBL" id="LT607756">
    <property type="protein sequence ID" value="SCG85880.1"/>
    <property type="molecule type" value="Genomic_DNA"/>
</dbReference>
<dbReference type="KEGG" id="mcub:MCBB_1322"/>
<sequence>MSDVVKNRSEIIFLYDIENANPNGDPMDENKPRIDEETEKNIVTDVRLKRTIRDFLYKFLDEEIFIVEEINKDGTQKTRENRLEELKISSKEDGVKLLENYVDLRLFGATIAVKNMPLTWIGPVQFKFGKSLHKVEPKTIKGTSVMPSKENVTRGTFIETQILPYSLISFYGIINENAAKKTGLTELDVDLMMNGLWNGTKNIITRSKIGQMPRLLLRVVYKEDNFHIGDLDKGIKLTFNENIEEKALRNISEVKLDISGLIDKIELNKDKIERIDFKINDLETTPTLKDSFEGIKLKELMF</sequence>
<dbReference type="AlphaFoldDB" id="A0A1D3L345"/>
<keyword evidence="2" id="KW-1185">Reference proteome</keyword>
<protein>
    <submittedName>
        <fullName evidence="1">CRISPR-associated protein Cas7</fullName>
    </submittedName>
</protein>
<evidence type="ECO:0000313" key="2">
    <source>
        <dbReference type="Proteomes" id="UP000094707"/>
    </source>
</evidence>
<dbReference type="STRING" id="118062.MCBB_1322"/>
<proteinExistence type="predicted"/>
<gene>
    <name evidence="1" type="primary">cas7</name>
    <name evidence="1" type="ORF">MCBB_1322</name>
</gene>
<name>A0A1D3L345_9EURY</name>
<dbReference type="PATRIC" id="fig|129848.4.peg.1344"/>
<dbReference type="InterPro" id="IPR013419">
    <property type="entry name" value="CRISPR-assoc_prot_Cas7/Csh2"/>
</dbReference>
<dbReference type="GeneID" id="30412163"/>
<accession>A0A1D3L345</accession>
<reference evidence="1 2" key="1">
    <citation type="submission" date="2016-08" db="EMBL/GenBank/DDBJ databases">
        <authorList>
            <person name="Seilhamer J.J."/>
        </authorList>
    </citation>
    <scope>NUCLEOTIDE SEQUENCE [LARGE SCALE GENOMIC DNA]</scope>
    <source>
        <strain evidence="1">Buetzberg</strain>
    </source>
</reference>
<dbReference type="Proteomes" id="UP000094707">
    <property type="component" value="Chromosome I"/>
</dbReference>
<dbReference type="OrthoDB" id="42298at2157"/>
<dbReference type="NCBIfam" id="TIGR01595">
    <property type="entry name" value="cas_CT1132"/>
    <property type="match status" value="1"/>
</dbReference>
<dbReference type="GO" id="GO:0043571">
    <property type="term" value="P:maintenance of CRISPR repeat elements"/>
    <property type="evidence" value="ECO:0007669"/>
    <property type="project" value="InterPro"/>
</dbReference>
<organism evidence="1 2">
    <name type="scientific">Methanobacterium congolense</name>
    <dbReference type="NCBI Taxonomy" id="118062"/>
    <lineage>
        <taxon>Archaea</taxon>
        <taxon>Methanobacteriati</taxon>
        <taxon>Methanobacteriota</taxon>
        <taxon>Methanomada group</taxon>
        <taxon>Methanobacteria</taxon>
        <taxon>Methanobacteriales</taxon>
        <taxon>Methanobacteriaceae</taxon>
        <taxon>Methanobacterium</taxon>
    </lineage>
</organism>
<dbReference type="InterPro" id="IPR006482">
    <property type="entry name" value="Cas7_Csh2/Csh2"/>
</dbReference>
<evidence type="ECO:0000313" key="1">
    <source>
        <dbReference type="EMBL" id="SCG85880.1"/>
    </source>
</evidence>
<dbReference type="RefSeq" id="WP_071906992.1">
    <property type="nucleotide sequence ID" value="NZ_LT607756.1"/>
</dbReference>
<dbReference type="NCBIfam" id="TIGR02590">
    <property type="entry name" value="cas_Csh2"/>
    <property type="match status" value="1"/>
</dbReference>